<dbReference type="EMBL" id="VWSH01000001">
    <property type="protein sequence ID" value="KAA5536872.1"/>
    <property type="molecule type" value="Genomic_DNA"/>
</dbReference>
<evidence type="ECO:0000256" key="5">
    <source>
        <dbReference type="ARBA" id="ARBA00023235"/>
    </source>
</evidence>
<evidence type="ECO:0000313" key="9">
    <source>
        <dbReference type="EMBL" id="KAA5536872.1"/>
    </source>
</evidence>
<dbReference type="InterPro" id="IPR001179">
    <property type="entry name" value="PPIase_FKBP_dom"/>
</dbReference>
<evidence type="ECO:0000256" key="4">
    <source>
        <dbReference type="ARBA" id="ARBA00023110"/>
    </source>
</evidence>
<feature type="chain" id="PRO_5024429693" description="peptidylprolyl isomerase" evidence="7">
    <location>
        <begin position="24"/>
        <end position="326"/>
    </location>
</feature>
<evidence type="ECO:0000256" key="2">
    <source>
        <dbReference type="ARBA" id="ARBA00006577"/>
    </source>
</evidence>
<feature type="domain" description="PPIase FKBP-type" evidence="8">
    <location>
        <begin position="70"/>
        <end position="161"/>
    </location>
</feature>
<protein>
    <recommendedName>
        <fullName evidence="3 6">peptidylprolyl isomerase</fullName>
        <ecNumber evidence="3 6">5.2.1.8</ecNumber>
    </recommendedName>
</protein>
<dbReference type="PANTHER" id="PTHR43811:SF19">
    <property type="entry name" value="39 KDA FK506-BINDING NUCLEAR PROTEIN"/>
    <property type="match status" value="1"/>
</dbReference>
<name>A0A5M6CSE2_9BACT</name>
<comment type="similarity">
    <text evidence="2">Belongs to the FKBP-type PPIase family.</text>
</comment>
<organism evidence="9 10">
    <name type="scientific">Taibaiella lutea</name>
    <dbReference type="NCBI Taxonomy" id="2608001"/>
    <lineage>
        <taxon>Bacteria</taxon>
        <taxon>Pseudomonadati</taxon>
        <taxon>Bacteroidota</taxon>
        <taxon>Chitinophagia</taxon>
        <taxon>Chitinophagales</taxon>
        <taxon>Chitinophagaceae</taxon>
        <taxon>Taibaiella</taxon>
    </lineage>
</organism>
<dbReference type="AlphaFoldDB" id="A0A5M6CSE2"/>
<dbReference type="PROSITE" id="PS50059">
    <property type="entry name" value="FKBP_PPIASE"/>
    <property type="match status" value="2"/>
</dbReference>
<dbReference type="Pfam" id="PF00254">
    <property type="entry name" value="FKBP_C"/>
    <property type="match status" value="2"/>
</dbReference>
<proteinExistence type="inferred from homology"/>
<keyword evidence="5 6" id="KW-0413">Isomerase</keyword>
<gene>
    <name evidence="9" type="ORF">F0919_04150</name>
</gene>
<keyword evidence="10" id="KW-1185">Reference proteome</keyword>
<evidence type="ECO:0000259" key="8">
    <source>
        <dbReference type="PROSITE" id="PS50059"/>
    </source>
</evidence>
<dbReference type="GO" id="GO:0003755">
    <property type="term" value="F:peptidyl-prolyl cis-trans isomerase activity"/>
    <property type="evidence" value="ECO:0007669"/>
    <property type="project" value="UniProtKB-KW"/>
</dbReference>
<keyword evidence="4 6" id="KW-0697">Rotamase</keyword>
<evidence type="ECO:0000256" key="7">
    <source>
        <dbReference type="SAM" id="SignalP"/>
    </source>
</evidence>
<feature type="signal peptide" evidence="7">
    <location>
        <begin position="1"/>
        <end position="23"/>
    </location>
</feature>
<dbReference type="InterPro" id="IPR046357">
    <property type="entry name" value="PPIase_dom_sf"/>
</dbReference>
<dbReference type="PANTHER" id="PTHR43811">
    <property type="entry name" value="FKBP-TYPE PEPTIDYL-PROLYL CIS-TRANS ISOMERASE FKPA"/>
    <property type="match status" value="1"/>
</dbReference>
<evidence type="ECO:0000313" key="10">
    <source>
        <dbReference type="Proteomes" id="UP000323632"/>
    </source>
</evidence>
<feature type="domain" description="PPIase FKBP-type" evidence="8">
    <location>
        <begin position="234"/>
        <end position="326"/>
    </location>
</feature>
<keyword evidence="7" id="KW-0732">Signal</keyword>
<dbReference type="SUPFAM" id="SSF54534">
    <property type="entry name" value="FKBP-like"/>
    <property type="match status" value="2"/>
</dbReference>
<comment type="caution">
    <text evidence="9">The sequence shown here is derived from an EMBL/GenBank/DDBJ whole genome shotgun (WGS) entry which is preliminary data.</text>
</comment>
<accession>A0A5M6CSE2</accession>
<dbReference type="EC" id="5.2.1.8" evidence="3 6"/>
<dbReference type="RefSeq" id="WP_150031449.1">
    <property type="nucleotide sequence ID" value="NZ_VWSH01000001.1"/>
</dbReference>
<sequence length="326" mass="35559">MLKKYSSLILASGILMLAQQGNAQTARKSTAKKAPAKTASVAGTGYTKGENSLDYKVLKHGTGLVTPQIGDVVEAHIIQKVGDSVVMNTVINNGGNPVSFKCQEVPVKGDLMEGIRKMKVGDSTIFRIPLDTIVTRYNQPRPTWAKKDANLFWIVKLMSIKPKAQVEAEEKIQQEQQSKMMASADSMKSVQADIDDKLIQEYLAKNNIKGAKKTASGLYYVMEKQGEGPNAMPGQKATVNYTGQNMQGEKFDSNVDPAFNHVSPFEFNVGQHMVIQGWDEGFSLLNKGSKATLYIPSGMAYGPNARAAQIPANAILIFDVELLDIK</sequence>
<dbReference type="Gene3D" id="3.10.50.40">
    <property type="match status" value="2"/>
</dbReference>
<evidence type="ECO:0000256" key="3">
    <source>
        <dbReference type="ARBA" id="ARBA00013194"/>
    </source>
</evidence>
<evidence type="ECO:0000256" key="1">
    <source>
        <dbReference type="ARBA" id="ARBA00000971"/>
    </source>
</evidence>
<comment type="catalytic activity">
    <reaction evidence="1 6">
        <text>[protein]-peptidylproline (omega=180) = [protein]-peptidylproline (omega=0)</text>
        <dbReference type="Rhea" id="RHEA:16237"/>
        <dbReference type="Rhea" id="RHEA-COMP:10747"/>
        <dbReference type="Rhea" id="RHEA-COMP:10748"/>
        <dbReference type="ChEBI" id="CHEBI:83833"/>
        <dbReference type="ChEBI" id="CHEBI:83834"/>
        <dbReference type="EC" id="5.2.1.8"/>
    </reaction>
</comment>
<evidence type="ECO:0000256" key="6">
    <source>
        <dbReference type="PROSITE-ProRule" id="PRU00277"/>
    </source>
</evidence>
<dbReference type="Proteomes" id="UP000323632">
    <property type="component" value="Unassembled WGS sequence"/>
</dbReference>
<reference evidence="9 10" key="1">
    <citation type="submission" date="2019-09" db="EMBL/GenBank/DDBJ databases">
        <title>Genome sequence and assembly of Taibaiella sp.</title>
        <authorList>
            <person name="Chhetri G."/>
        </authorList>
    </citation>
    <scope>NUCLEOTIDE SEQUENCE [LARGE SCALE GENOMIC DNA]</scope>
    <source>
        <strain evidence="9 10">KVB11</strain>
    </source>
</reference>